<feature type="compositionally biased region" description="Acidic residues" evidence="13">
    <location>
        <begin position="263"/>
        <end position="274"/>
    </location>
</feature>
<dbReference type="GO" id="GO:0006335">
    <property type="term" value="P:DNA replication-dependent chromatin assembly"/>
    <property type="evidence" value="ECO:0007669"/>
    <property type="project" value="EnsemblFungi"/>
</dbReference>
<dbReference type="eggNOG" id="KOG0526">
    <property type="taxonomic scope" value="Eukaryota"/>
</dbReference>
<dbReference type="PANTHER" id="PTHR45849">
    <property type="entry name" value="FACT COMPLEX SUBUNIT SSRP1"/>
    <property type="match status" value="1"/>
</dbReference>
<name>W2RTI8_CYPE1</name>
<keyword evidence="14" id="KW-1133">Transmembrane helix</keyword>
<keyword evidence="4 12" id="KW-0235">DNA replication</keyword>
<keyword evidence="14" id="KW-0812">Transmembrane</keyword>
<dbReference type="GO" id="GO:0000781">
    <property type="term" value="C:chromosome, telomeric region"/>
    <property type="evidence" value="ECO:0007669"/>
    <property type="project" value="GOC"/>
</dbReference>
<dbReference type="GO" id="GO:0006261">
    <property type="term" value="P:DNA-templated DNA replication"/>
    <property type="evidence" value="ECO:0007669"/>
    <property type="project" value="EnsemblFungi"/>
</dbReference>
<dbReference type="Pfam" id="PF21103">
    <property type="entry name" value="PH1_SSRP1-like"/>
    <property type="match status" value="1"/>
</dbReference>
<dbReference type="SUPFAM" id="SSF50729">
    <property type="entry name" value="PH domain-like"/>
    <property type="match status" value="1"/>
</dbReference>
<keyword evidence="17" id="KW-1185">Reference proteome</keyword>
<dbReference type="OrthoDB" id="498543at2759"/>
<dbReference type="FunFam" id="2.30.29.150:FF:000001">
    <property type="entry name" value="Fact complex subunit ssrp1"/>
    <property type="match status" value="1"/>
</dbReference>
<organism evidence="16 17">
    <name type="scientific">Cyphellophora europaea (strain CBS 101466)</name>
    <name type="common">Phialophora europaea</name>
    <dbReference type="NCBI Taxonomy" id="1220924"/>
    <lineage>
        <taxon>Eukaryota</taxon>
        <taxon>Fungi</taxon>
        <taxon>Dikarya</taxon>
        <taxon>Ascomycota</taxon>
        <taxon>Pezizomycotina</taxon>
        <taxon>Eurotiomycetes</taxon>
        <taxon>Chaetothyriomycetidae</taxon>
        <taxon>Chaetothyriales</taxon>
        <taxon>Cyphellophoraceae</taxon>
        <taxon>Cyphellophora</taxon>
    </lineage>
</organism>
<feature type="region of interest" description="Disordered" evidence="13">
    <location>
        <begin position="215"/>
        <end position="234"/>
    </location>
</feature>
<evidence type="ECO:0000256" key="12">
    <source>
        <dbReference type="RuleBase" id="RU364013"/>
    </source>
</evidence>
<dbReference type="GeneID" id="19973200"/>
<comment type="subcellular location">
    <subcellularLocation>
        <location evidence="12">Nucleus</location>
    </subcellularLocation>
    <subcellularLocation>
        <location evidence="12">Chromosome</location>
    </subcellularLocation>
</comment>
<evidence type="ECO:0000256" key="4">
    <source>
        <dbReference type="ARBA" id="ARBA00022705"/>
    </source>
</evidence>
<dbReference type="HOGENOM" id="CLU_017374_3_0_1"/>
<feature type="domain" description="Histone chaperone RTT106/FACT complex subunit SPT16-like middle" evidence="15">
    <location>
        <begin position="438"/>
        <end position="532"/>
    </location>
</feature>
<evidence type="ECO:0000256" key="7">
    <source>
        <dbReference type="ARBA" id="ARBA00023163"/>
    </source>
</evidence>
<evidence type="ECO:0000256" key="3">
    <source>
        <dbReference type="ARBA" id="ARBA00022454"/>
    </source>
</evidence>
<evidence type="ECO:0000256" key="11">
    <source>
        <dbReference type="ARBA" id="ARBA00063925"/>
    </source>
</evidence>
<dbReference type="STRING" id="1220924.W2RTI8"/>
<evidence type="ECO:0000259" key="15">
    <source>
        <dbReference type="SMART" id="SM01287"/>
    </source>
</evidence>
<proteinExistence type="inferred from homology"/>
<dbReference type="GO" id="GO:0030466">
    <property type="term" value="P:silent mating-type cassette heterochromatin formation"/>
    <property type="evidence" value="ECO:0007669"/>
    <property type="project" value="EnsemblFungi"/>
</dbReference>
<dbReference type="InterPro" id="IPR024954">
    <property type="entry name" value="SSRP1_DD"/>
</dbReference>
<keyword evidence="9 12" id="KW-0539">Nucleus</keyword>
<dbReference type="GO" id="GO:0042393">
    <property type="term" value="F:histone binding"/>
    <property type="evidence" value="ECO:0007669"/>
    <property type="project" value="EnsemblFungi"/>
</dbReference>
<dbReference type="InterPro" id="IPR013719">
    <property type="entry name" value="RTT106/SPT16-like_middle_dom"/>
</dbReference>
<feature type="compositionally biased region" description="Polar residues" evidence="13">
    <location>
        <begin position="215"/>
        <end position="228"/>
    </location>
</feature>
<dbReference type="GO" id="GO:0034728">
    <property type="term" value="P:nucleosome organization"/>
    <property type="evidence" value="ECO:0007669"/>
    <property type="project" value="EnsemblFungi"/>
</dbReference>
<feature type="transmembrane region" description="Helical" evidence="14">
    <location>
        <begin position="21"/>
        <end position="48"/>
    </location>
</feature>
<dbReference type="InterPro" id="IPR011993">
    <property type="entry name" value="PH-like_dom_sf"/>
</dbReference>
<dbReference type="AlphaFoldDB" id="W2RTI8"/>
<dbReference type="EMBL" id="KB822721">
    <property type="protein sequence ID" value="ETN39635.1"/>
    <property type="molecule type" value="Genomic_DNA"/>
</dbReference>
<evidence type="ECO:0000256" key="9">
    <source>
        <dbReference type="ARBA" id="ARBA00023242"/>
    </source>
</evidence>
<gene>
    <name evidence="16" type="ORF">HMPREF1541_05861</name>
</gene>
<reference evidence="16 17" key="1">
    <citation type="submission" date="2013-03" db="EMBL/GenBank/DDBJ databases">
        <title>The Genome Sequence of Phialophora europaea CBS 101466.</title>
        <authorList>
            <consortium name="The Broad Institute Genomics Platform"/>
            <person name="Cuomo C."/>
            <person name="de Hoog S."/>
            <person name="Gorbushina A."/>
            <person name="Walker B."/>
            <person name="Young S.K."/>
            <person name="Zeng Q."/>
            <person name="Gargeya S."/>
            <person name="Fitzgerald M."/>
            <person name="Haas B."/>
            <person name="Abouelleil A."/>
            <person name="Allen A.W."/>
            <person name="Alvarado L."/>
            <person name="Arachchi H.M."/>
            <person name="Berlin A.M."/>
            <person name="Chapman S.B."/>
            <person name="Gainer-Dewar J."/>
            <person name="Goldberg J."/>
            <person name="Griggs A."/>
            <person name="Gujja S."/>
            <person name="Hansen M."/>
            <person name="Howarth C."/>
            <person name="Imamovic A."/>
            <person name="Ireland A."/>
            <person name="Larimer J."/>
            <person name="McCowan C."/>
            <person name="Murphy C."/>
            <person name="Pearson M."/>
            <person name="Poon T.W."/>
            <person name="Priest M."/>
            <person name="Roberts A."/>
            <person name="Saif S."/>
            <person name="Shea T."/>
            <person name="Sisk P."/>
            <person name="Sykes S."/>
            <person name="Wortman J."/>
            <person name="Nusbaum C."/>
            <person name="Birren B."/>
        </authorList>
    </citation>
    <scope>NUCLEOTIDE SEQUENCE [LARGE SCALE GENOMIC DNA]</scope>
    <source>
        <strain evidence="16 17">CBS 101466</strain>
    </source>
</reference>
<dbReference type="Pfam" id="PF03531">
    <property type="entry name" value="SSrecog"/>
    <property type="match status" value="1"/>
</dbReference>
<dbReference type="FunFam" id="2.30.29.30:FF:000146">
    <property type="entry name" value="FACT complex subunit POB3"/>
    <property type="match status" value="1"/>
</dbReference>
<dbReference type="Pfam" id="PF08512">
    <property type="entry name" value="Rttp106-like_middle"/>
    <property type="match status" value="1"/>
</dbReference>
<dbReference type="CDD" id="cd13231">
    <property type="entry name" value="PH2_SSRP1-like"/>
    <property type="match status" value="1"/>
</dbReference>
<feature type="compositionally biased region" description="Acidic residues" evidence="13">
    <location>
        <begin position="565"/>
        <end position="587"/>
    </location>
</feature>
<dbReference type="GO" id="GO:0031508">
    <property type="term" value="P:pericentric heterochromatin formation"/>
    <property type="evidence" value="ECO:0007669"/>
    <property type="project" value="EnsemblFungi"/>
</dbReference>
<feature type="compositionally biased region" description="Acidic residues" evidence="13">
    <location>
        <begin position="598"/>
        <end position="611"/>
    </location>
</feature>
<evidence type="ECO:0000256" key="14">
    <source>
        <dbReference type="SAM" id="Phobius"/>
    </source>
</evidence>
<dbReference type="PRINTS" id="PR00887">
    <property type="entry name" value="SSRCOGNITION"/>
</dbReference>
<dbReference type="GO" id="GO:0003677">
    <property type="term" value="F:DNA binding"/>
    <property type="evidence" value="ECO:0007669"/>
    <property type="project" value="InterPro"/>
</dbReference>
<dbReference type="CDD" id="cd13229">
    <property type="entry name" value="PH_TFIIH"/>
    <property type="match status" value="1"/>
</dbReference>
<evidence type="ECO:0000256" key="10">
    <source>
        <dbReference type="ARBA" id="ARBA00025370"/>
    </source>
</evidence>
<dbReference type="InParanoid" id="W2RTI8"/>
<dbReference type="Pfam" id="PF17292">
    <property type="entry name" value="POB3_N"/>
    <property type="match status" value="1"/>
</dbReference>
<dbReference type="GO" id="GO:0031509">
    <property type="term" value="P:subtelomeric heterochromatin formation"/>
    <property type="evidence" value="ECO:0007669"/>
    <property type="project" value="EnsemblFungi"/>
</dbReference>
<dbReference type="CDD" id="cd13230">
    <property type="entry name" value="PH1_SSRP1-like"/>
    <property type="match status" value="1"/>
</dbReference>
<comment type="subunit">
    <text evidence="11">Forms a stable heterodimer with SPT16. The SPT16-POB3 dimer weakly associates with multiple molecules of NHP6 to form the FACT complex.</text>
</comment>
<evidence type="ECO:0000256" key="2">
    <source>
        <dbReference type="ARBA" id="ARBA00014978"/>
    </source>
</evidence>
<dbReference type="GO" id="GO:0045899">
    <property type="term" value="P:positive regulation of RNA polymerase II transcription preinitiation complex assembly"/>
    <property type="evidence" value="ECO:0007669"/>
    <property type="project" value="EnsemblFungi"/>
</dbReference>
<keyword evidence="7 12" id="KW-0804">Transcription</keyword>
<keyword evidence="6 12" id="KW-0805">Transcription regulation</keyword>
<dbReference type="PANTHER" id="PTHR45849:SF1">
    <property type="entry name" value="FACT COMPLEX SUBUNIT SSRP1"/>
    <property type="match status" value="1"/>
</dbReference>
<evidence type="ECO:0000256" key="6">
    <source>
        <dbReference type="ARBA" id="ARBA00023015"/>
    </source>
</evidence>
<comment type="similarity">
    <text evidence="1 12">Belongs to the SSRP1 family.</text>
</comment>
<dbReference type="GO" id="GO:0031491">
    <property type="term" value="F:nucleosome binding"/>
    <property type="evidence" value="ECO:0007669"/>
    <property type="project" value="EnsemblFungi"/>
</dbReference>
<evidence type="ECO:0000313" key="17">
    <source>
        <dbReference type="Proteomes" id="UP000030752"/>
    </source>
</evidence>
<evidence type="ECO:0000256" key="8">
    <source>
        <dbReference type="ARBA" id="ARBA00023204"/>
    </source>
</evidence>
<evidence type="ECO:0000256" key="13">
    <source>
        <dbReference type="SAM" id="MobiDB-lite"/>
    </source>
</evidence>
<dbReference type="InterPro" id="IPR050454">
    <property type="entry name" value="RTT106/SSRP1_HistChap/FACT"/>
</dbReference>
<dbReference type="InterPro" id="IPR000969">
    <property type="entry name" value="SSRP1/POB3"/>
</dbReference>
<keyword evidence="8 12" id="KW-0234">DNA repair</keyword>
<evidence type="ECO:0000256" key="5">
    <source>
        <dbReference type="ARBA" id="ARBA00022763"/>
    </source>
</evidence>
<dbReference type="Gene3D" id="2.30.29.30">
    <property type="entry name" value="Pleckstrin-homology domain (PH domain)/Phosphotyrosine-binding domain (PTB)"/>
    <property type="match status" value="2"/>
</dbReference>
<dbReference type="FunFam" id="2.30.29.220:FF:000003">
    <property type="entry name" value="FACT complex subunit POB3"/>
    <property type="match status" value="1"/>
</dbReference>
<dbReference type="GO" id="GO:0006281">
    <property type="term" value="P:DNA repair"/>
    <property type="evidence" value="ECO:0007669"/>
    <property type="project" value="UniProtKB-KW"/>
</dbReference>
<dbReference type="InterPro" id="IPR048993">
    <property type="entry name" value="SSRP1-like_PH1"/>
</dbReference>
<dbReference type="VEuPathDB" id="FungiDB:HMPREF1541_05861"/>
<keyword evidence="5 12" id="KW-0227">DNA damage</keyword>
<dbReference type="FunCoup" id="W2RTI8">
    <property type="interactions" value="1018"/>
</dbReference>
<feature type="region of interest" description="Disordered" evidence="13">
    <location>
        <begin position="253"/>
        <end position="274"/>
    </location>
</feature>
<dbReference type="RefSeq" id="XP_008718420.1">
    <property type="nucleotide sequence ID" value="XM_008720198.1"/>
</dbReference>
<dbReference type="GO" id="GO:0035101">
    <property type="term" value="C:FACT complex"/>
    <property type="evidence" value="ECO:0007669"/>
    <property type="project" value="EnsemblFungi"/>
</dbReference>
<dbReference type="SMART" id="SM01287">
    <property type="entry name" value="Rtt106"/>
    <property type="match status" value="1"/>
</dbReference>
<dbReference type="InterPro" id="IPR035417">
    <property type="entry name" value="SSRP1/POB3_N"/>
</dbReference>
<feature type="region of interest" description="Disordered" evidence="13">
    <location>
        <begin position="548"/>
        <end position="633"/>
    </location>
</feature>
<keyword evidence="3 12" id="KW-0158">Chromosome</keyword>
<dbReference type="Gene3D" id="2.30.29.150">
    <property type="match status" value="1"/>
</dbReference>
<accession>W2RTI8</accession>
<sequence length="633" mass="70316">MPSPETAFSKSRRESNIFTRCESAILLLTFTIASSHLWSLLLTLTVAIKSFPSQRLSLRGGAMESFENIHLDLSKQPGKCRLAEIGLGWKSSGASEPFTLDYNHFLAAQWSRAAKGYEIKIITKEQSVIQLDGFEKADFDRASKAFKIWYGINLENKEHALRGWNWGKTEFGRAEMAFNVQNRPAFEIPYSEISNTNLAGKNEIAVEFNLAGDTAQNGVDGQKPATTRNRGRKAAAARDELVEMRFYIPGTMSKKEANGEEPASGDEGEEDEEQSAANFFYETLMQRAEIGDVAGDTIATFPDVLFLTPRGRFDIDMYEGSFRLRGKTYDYKVEYQAIKKVFMLPKIDEVHTLLTLGLDPPLRQGQTRYPFIVMQLKLDDETVIDLNLTEEQLETKYKDKLEGHYEAPLHHVITRVFKGLSGKKVITPSKDFSSHHNLQGVKCSIKANEGALYCLDRSFMFVPKPATYVPIDNVEKIVMSRIGGALAASRTFDISLLLKGGAGEHQFSNINREEQQSLEDFFKAKGIRYKNEMVDDTSSLLKAALDNPDLASSDDEAGAPRGSADEDDESPDEDFQADSDSDVAEEYDSAHDSSGSDSDAEMADADGDADDAGGSGASDEEEQSRPKKKTKKT</sequence>
<protein>
    <recommendedName>
        <fullName evidence="2 12">FACT complex subunit POB3</fullName>
    </recommendedName>
</protein>
<keyword evidence="14" id="KW-0472">Membrane</keyword>
<comment type="function">
    <text evidence="10 12">Component of the FACT complex, a general chromatin factor that acts to reorganize nucleosomes. The FACT complex is involved in multiple processes that require DNA as a template such as mRNA elongation, DNA replication and DNA repair. During transcription elongation the FACT complex acts as a histone chaperone that both destabilizes and restores nucleosomal structure. It facilitates the passage of RNA polymerase II and transcription by promoting the dissociation of one histone H2A-H2B dimer from the nucleosome, then subsequently promotes the reestablishment of the nucleosome following the passage of RNA polymerase II.</text>
</comment>
<dbReference type="Gene3D" id="2.30.29.220">
    <property type="entry name" value="Structure-specific recognition protein (SSRP1)"/>
    <property type="match status" value="1"/>
</dbReference>
<dbReference type="Proteomes" id="UP000030752">
    <property type="component" value="Unassembled WGS sequence"/>
</dbReference>
<dbReference type="InterPro" id="IPR038167">
    <property type="entry name" value="SSRP1_sf"/>
</dbReference>
<evidence type="ECO:0000313" key="16">
    <source>
        <dbReference type="EMBL" id="ETN39635.1"/>
    </source>
</evidence>
<evidence type="ECO:0000256" key="1">
    <source>
        <dbReference type="ARBA" id="ARBA00010060"/>
    </source>
</evidence>